<accession>A0A9N9KDM9</accession>
<dbReference type="OrthoDB" id="18797at2759"/>
<comment type="caution">
    <text evidence="1">The sequence shown here is derived from an EMBL/GenBank/DDBJ whole genome shotgun (WGS) entry which is preliminary data.</text>
</comment>
<keyword evidence="2" id="KW-1185">Reference proteome</keyword>
<feature type="non-terminal residue" evidence="1">
    <location>
        <position position="69"/>
    </location>
</feature>
<dbReference type="Proteomes" id="UP000789405">
    <property type="component" value="Unassembled WGS sequence"/>
</dbReference>
<proteinExistence type="predicted"/>
<protein>
    <submittedName>
        <fullName evidence="1">11465_t:CDS:1</fullName>
    </submittedName>
</protein>
<name>A0A9N9KDM9_9GLOM</name>
<reference evidence="1" key="1">
    <citation type="submission" date="2021-06" db="EMBL/GenBank/DDBJ databases">
        <authorList>
            <person name="Kallberg Y."/>
            <person name="Tangrot J."/>
            <person name="Rosling A."/>
        </authorList>
    </citation>
    <scope>NUCLEOTIDE SEQUENCE</scope>
    <source>
        <strain evidence="1">MA453B</strain>
    </source>
</reference>
<dbReference type="AlphaFoldDB" id="A0A9N9KDM9"/>
<evidence type="ECO:0000313" key="2">
    <source>
        <dbReference type="Proteomes" id="UP000789405"/>
    </source>
</evidence>
<evidence type="ECO:0000313" key="1">
    <source>
        <dbReference type="EMBL" id="CAG8822569.1"/>
    </source>
</evidence>
<organism evidence="1 2">
    <name type="scientific">Dentiscutata erythropus</name>
    <dbReference type="NCBI Taxonomy" id="1348616"/>
    <lineage>
        <taxon>Eukaryota</taxon>
        <taxon>Fungi</taxon>
        <taxon>Fungi incertae sedis</taxon>
        <taxon>Mucoromycota</taxon>
        <taxon>Glomeromycotina</taxon>
        <taxon>Glomeromycetes</taxon>
        <taxon>Diversisporales</taxon>
        <taxon>Gigasporaceae</taxon>
        <taxon>Dentiscutata</taxon>
    </lineage>
</organism>
<sequence length="69" mass="7850">NIENLAAGLRGILESRQGQSNFQLIVITHDVNLSRMIGEVQHSDNDYSSVREKYCQLPESDNEENDDDE</sequence>
<gene>
    <name evidence="1" type="ORF">DERYTH_LOCUS27326</name>
</gene>
<dbReference type="EMBL" id="CAJVPY010062326">
    <property type="protein sequence ID" value="CAG8822569.1"/>
    <property type="molecule type" value="Genomic_DNA"/>
</dbReference>